<evidence type="ECO:0000313" key="4">
    <source>
        <dbReference type="Proteomes" id="UP000673447"/>
    </source>
</evidence>
<feature type="chain" id="PRO_5037567337" evidence="1">
    <location>
        <begin position="24"/>
        <end position="621"/>
    </location>
</feature>
<keyword evidence="1" id="KW-0732">Signal</keyword>
<dbReference type="Proteomes" id="UP000673447">
    <property type="component" value="Unassembled WGS sequence"/>
</dbReference>
<comment type="caution">
    <text evidence="3">The sequence shown here is derived from an EMBL/GenBank/DDBJ whole genome shotgun (WGS) entry which is preliminary data.</text>
</comment>
<name>A0A940X559_9GAMM</name>
<dbReference type="PANTHER" id="PTHR23150:SF35">
    <property type="entry name" value="BLL6746 PROTEIN"/>
    <property type="match status" value="1"/>
</dbReference>
<dbReference type="InterPro" id="IPR051043">
    <property type="entry name" value="Sulfatase_Mod_Factor_Kinase"/>
</dbReference>
<evidence type="ECO:0000256" key="1">
    <source>
        <dbReference type="SAM" id="SignalP"/>
    </source>
</evidence>
<dbReference type="RefSeq" id="WP_210537476.1">
    <property type="nucleotide sequence ID" value="NZ_JAGKTC010000003.1"/>
</dbReference>
<dbReference type="Pfam" id="PF03781">
    <property type="entry name" value="FGE-sulfatase"/>
    <property type="match status" value="1"/>
</dbReference>
<dbReference type="AlphaFoldDB" id="A0A940X559"/>
<gene>
    <name evidence="3" type="ORF">J5837_14525</name>
</gene>
<evidence type="ECO:0000259" key="2">
    <source>
        <dbReference type="Pfam" id="PF03781"/>
    </source>
</evidence>
<dbReference type="PANTHER" id="PTHR23150">
    <property type="entry name" value="SULFATASE MODIFYING FACTOR 1, 2"/>
    <property type="match status" value="1"/>
</dbReference>
<proteinExistence type="predicted"/>
<feature type="signal peptide" evidence="1">
    <location>
        <begin position="1"/>
        <end position="23"/>
    </location>
</feature>
<dbReference type="EMBL" id="JAGKTC010000003">
    <property type="protein sequence ID" value="MBP3985625.1"/>
    <property type="molecule type" value="Genomic_DNA"/>
</dbReference>
<organism evidence="3 4">
    <name type="scientific">Pseudoxanthomonas helianthi</name>
    <dbReference type="NCBI Taxonomy" id="1453541"/>
    <lineage>
        <taxon>Bacteria</taxon>
        <taxon>Pseudomonadati</taxon>
        <taxon>Pseudomonadota</taxon>
        <taxon>Gammaproteobacteria</taxon>
        <taxon>Lysobacterales</taxon>
        <taxon>Lysobacteraceae</taxon>
        <taxon>Pseudoxanthomonas</taxon>
    </lineage>
</organism>
<evidence type="ECO:0000313" key="3">
    <source>
        <dbReference type="EMBL" id="MBP3985625.1"/>
    </source>
</evidence>
<sequence>MLPRGFILLFALALCACQRSPHASASHASAAAGEAGQVTVGADEGDSAALNWRPPALLLAEADIPAARRRAARALSQQRLFATVDDAIPLYLAILAVKPDDAAARAGLDKARVALLKQGDTALGSADSEADVLGESLREARQVAAVARSLWPDDAAVLAYLERVDVAEQALALNEQGERQLDDEALGLGEQQGALRSFRAALQLSPANARARQGVAAVESAVIRRAEDAAQAGDFDGAGQWLQHAAQVRNDAQTIADARQRIEAVRTARIAALRDAGVNALSTARGLAPPAMRKVREQLAEVLRIAAPGDAVAADFRRRVDLATHYGLYRPGQAFTDALSGGGRGPEMIVVPHGAFRMGAEEGEQDATDAEKPAHYIRFDRGFAMSRRAVTVAEFRRFVESSGRRPRATRRGHSLVYDERSGNFIRRSGVDWQSGYDGRLAADDQPVLHVSVHDAEAYADWLSQQTGAGYRLPSEAEFEYALRAGGSGRFPWGDAATPPKGFGNLAGSRDVSPSGRNWNNVFAGYGDGWWGPAPGGTFKPNAWGLYDMGSNVSEWVADCWHASYRRAPTDGVAWFNPGCRARVVRGGSWASSPAQSRAAWRSSTDSDMTNARVGFRVVRGI</sequence>
<dbReference type="InterPro" id="IPR011990">
    <property type="entry name" value="TPR-like_helical_dom_sf"/>
</dbReference>
<dbReference type="InterPro" id="IPR005532">
    <property type="entry name" value="SUMF_dom"/>
</dbReference>
<accession>A0A940X559</accession>
<reference evidence="3" key="2">
    <citation type="submission" date="2021-03" db="EMBL/GenBank/DDBJ databases">
        <authorList>
            <person name="Cao W."/>
        </authorList>
    </citation>
    <scope>NUCLEOTIDE SEQUENCE</scope>
    <source>
        <strain evidence="3">110414</strain>
    </source>
</reference>
<protein>
    <submittedName>
        <fullName evidence="3">SUMF1/EgtB/PvdO family nonheme iron enzyme</fullName>
    </submittedName>
</protein>
<dbReference type="PROSITE" id="PS51257">
    <property type="entry name" value="PROKAR_LIPOPROTEIN"/>
    <property type="match status" value="1"/>
</dbReference>
<dbReference type="GO" id="GO:0120147">
    <property type="term" value="F:formylglycine-generating oxidase activity"/>
    <property type="evidence" value="ECO:0007669"/>
    <property type="project" value="TreeGrafter"/>
</dbReference>
<dbReference type="SUPFAM" id="SSF56436">
    <property type="entry name" value="C-type lectin-like"/>
    <property type="match status" value="1"/>
</dbReference>
<dbReference type="InterPro" id="IPR016187">
    <property type="entry name" value="CTDL_fold"/>
</dbReference>
<reference evidence="3" key="1">
    <citation type="journal article" date="2016" name="Int. J. Syst. Evol. Microbiol.">
        <title>Pseudoxanthomonas helianthi sp. nov., isolated from roots of Jerusalem artichoke (Helianthus tuberosus).</title>
        <authorList>
            <person name="Kittiwongwattana C."/>
            <person name="Thawai C."/>
        </authorList>
    </citation>
    <scope>NUCLEOTIDE SEQUENCE</scope>
    <source>
        <strain evidence="3">110414</strain>
    </source>
</reference>
<dbReference type="Gene3D" id="1.25.40.10">
    <property type="entry name" value="Tetratricopeptide repeat domain"/>
    <property type="match status" value="1"/>
</dbReference>
<dbReference type="InterPro" id="IPR042095">
    <property type="entry name" value="SUMF_sf"/>
</dbReference>
<keyword evidence="4" id="KW-1185">Reference proteome</keyword>
<feature type="domain" description="Sulfatase-modifying factor enzyme-like" evidence="2">
    <location>
        <begin position="345"/>
        <end position="619"/>
    </location>
</feature>
<dbReference type="Gene3D" id="3.90.1580.10">
    <property type="entry name" value="paralog of FGE (formylglycine-generating enzyme)"/>
    <property type="match status" value="1"/>
</dbReference>